<dbReference type="Gene3D" id="3.10.520.10">
    <property type="entry name" value="ApbE-like domains"/>
    <property type="match status" value="1"/>
</dbReference>
<keyword evidence="6 10" id="KW-0274">FAD</keyword>
<dbReference type="RefSeq" id="WP_138086473.1">
    <property type="nucleotide sequence ID" value="NZ_VAUV01000008.1"/>
</dbReference>
<gene>
    <name evidence="14" type="ORF">FEM03_11840</name>
</gene>
<feature type="binding site" evidence="11">
    <location>
        <position position="68"/>
    </location>
    <ligand>
        <name>FAD</name>
        <dbReference type="ChEBI" id="CHEBI:57692"/>
    </ligand>
</feature>
<evidence type="ECO:0000256" key="12">
    <source>
        <dbReference type="PIRSR" id="PIRSR006268-2"/>
    </source>
</evidence>
<dbReference type="EMBL" id="VAUV01000008">
    <property type="protein sequence ID" value="TLD70417.1"/>
    <property type="molecule type" value="Genomic_DNA"/>
</dbReference>
<evidence type="ECO:0000256" key="2">
    <source>
        <dbReference type="ARBA" id="ARBA00016337"/>
    </source>
</evidence>
<protein>
    <recommendedName>
        <fullName evidence="2 10">FAD:protein FMN transferase</fullName>
        <ecNumber evidence="1 10">2.7.1.180</ecNumber>
    </recommendedName>
    <alternativeName>
        <fullName evidence="8 10">Flavin transferase</fullName>
    </alternativeName>
</protein>
<evidence type="ECO:0000256" key="6">
    <source>
        <dbReference type="ARBA" id="ARBA00022827"/>
    </source>
</evidence>
<dbReference type="AlphaFoldDB" id="A0A5R8KDT7"/>
<comment type="similarity">
    <text evidence="10">Belongs to the ApbE family.</text>
</comment>
<evidence type="ECO:0000256" key="10">
    <source>
        <dbReference type="PIRNR" id="PIRNR006268"/>
    </source>
</evidence>
<keyword evidence="3 10" id="KW-0285">Flavoprotein</keyword>
<evidence type="ECO:0000256" key="9">
    <source>
        <dbReference type="ARBA" id="ARBA00048540"/>
    </source>
</evidence>
<evidence type="ECO:0000256" key="11">
    <source>
        <dbReference type="PIRSR" id="PIRSR006268-1"/>
    </source>
</evidence>
<evidence type="ECO:0000256" key="5">
    <source>
        <dbReference type="ARBA" id="ARBA00022723"/>
    </source>
</evidence>
<feature type="binding site" evidence="11">
    <location>
        <position position="203"/>
    </location>
    <ligand>
        <name>FAD</name>
        <dbReference type="ChEBI" id="CHEBI:57692"/>
    </ligand>
</feature>
<organism evidence="14 15">
    <name type="scientific">Phragmitibacter flavus</name>
    <dbReference type="NCBI Taxonomy" id="2576071"/>
    <lineage>
        <taxon>Bacteria</taxon>
        <taxon>Pseudomonadati</taxon>
        <taxon>Verrucomicrobiota</taxon>
        <taxon>Verrucomicrobiia</taxon>
        <taxon>Verrucomicrobiales</taxon>
        <taxon>Verrucomicrobiaceae</taxon>
        <taxon>Phragmitibacter</taxon>
    </lineage>
</organism>
<feature type="binding site" evidence="11">
    <location>
        <position position="294"/>
    </location>
    <ligand>
        <name>FAD</name>
        <dbReference type="ChEBI" id="CHEBI:57692"/>
    </ligand>
</feature>
<evidence type="ECO:0000256" key="4">
    <source>
        <dbReference type="ARBA" id="ARBA00022679"/>
    </source>
</evidence>
<feature type="binding site" evidence="12">
    <location>
        <position position="206"/>
    </location>
    <ligand>
        <name>Mg(2+)</name>
        <dbReference type="ChEBI" id="CHEBI:18420"/>
    </ligand>
</feature>
<feature type="binding site" evidence="11">
    <location>
        <position position="102"/>
    </location>
    <ligand>
        <name>FAD</name>
        <dbReference type="ChEBI" id="CHEBI:57692"/>
    </ligand>
</feature>
<dbReference type="PANTHER" id="PTHR30040">
    <property type="entry name" value="THIAMINE BIOSYNTHESIS LIPOPROTEIN APBE"/>
    <property type="match status" value="1"/>
</dbReference>
<dbReference type="OrthoDB" id="9778595at2"/>
<dbReference type="Pfam" id="PF02424">
    <property type="entry name" value="ApbE"/>
    <property type="match status" value="1"/>
</dbReference>
<reference evidence="14 15" key="1">
    <citation type="submission" date="2019-05" db="EMBL/GenBank/DDBJ databases">
        <title>Verrucobacter flavum gen. nov., sp. nov. a new member of the family Verrucomicrobiaceae.</title>
        <authorList>
            <person name="Szuroczki S."/>
            <person name="Abbaszade G."/>
            <person name="Szabo A."/>
            <person name="Felfoldi T."/>
            <person name="Schumann P."/>
            <person name="Boka K."/>
            <person name="Keki Z."/>
            <person name="Toumi M."/>
            <person name="Toth E."/>
        </authorList>
    </citation>
    <scope>NUCLEOTIDE SEQUENCE [LARGE SCALE GENOMIC DNA]</scope>
    <source>
        <strain evidence="14 15">MG-N-17</strain>
    </source>
</reference>
<keyword evidence="15" id="KW-1185">Reference proteome</keyword>
<feature type="region of interest" description="Disordered" evidence="13">
    <location>
        <begin position="1"/>
        <end position="20"/>
    </location>
</feature>
<accession>A0A5R8KDT7</accession>
<feature type="binding site" evidence="12">
    <location>
        <position position="320"/>
    </location>
    <ligand>
        <name>Mg(2+)</name>
        <dbReference type="ChEBI" id="CHEBI:18420"/>
    </ligand>
</feature>
<comment type="caution">
    <text evidence="14">The sequence shown here is derived from an EMBL/GenBank/DDBJ whole genome shotgun (WGS) entry which is preliminary data.</text>
</comment>
<keyword evidence="4 10" id="KW-0808">Transferase</keyword>
<proteinExistence type="inferred from homology"/>
<dbReference type="PANTHER" id="PTHR30040:SF2">
    <property type="entry name" value="FAD:PROTEIN FMN TRANSFERASE"/>
    <property type="match status" value="1"/>
</dbReference>
<dbReference type="Proteomes" id="UP000306196">
    <property type="component" value="Unassembled WGS sequence"/>
</dbReference>
<dbReference type="EC" id="2.7.1.180" evidence="1 10"/>
<comment type="cofactor">
    <cofactor evidence="12">
        <name>Mg(2+)</name>
        <dbReference type="ChEBI" id="CHEBI:18420"/>
    </cofactor>
    <cofactor evidence="12">
        <name>Mn(2+)</name>
        <dbReference type="ChEBI" id="CHEBI:29035"/>
    </cofactor>
    <text evidence="12">Magnesium. Can also use manganese.</text>
</comment>
<evidence type="ECO:0000256" key="7">
    <source>
        <dbReference type="ARBA" id="ARBA00022842"/>
    </source>
</evidence>
<evidence type="ECO:0000256" key="3">
    <source>
        <dbReference type="ARBA" id="ARBA00022630"/>
    </source>
</evidence>
<feature type="binding site" evidence="11">
    <location>
        <position position="209"/>
    </location>
    <ligand>
        <name>FAD</name>
        <dbReference type="ChEBI" id="CHEBI:57692"/>
    </ligand>
</feature>
<dbReference type="InterPro" id="IPR024932">
    <property type="entry name" value="ApbE"/>
</dbReference>
<comment type="catalytic activity">
    <reaction evidence="9 10">
        <text>L-threonyl-[protein] + FAD = FMN-L-threonyl-[protein] + AMP + H(+)</text>
        <dbReference type="Rhea" id="RHEA:36847"/>
        <dbReference type="Rhea" id="RHEA-COMP:11060"/>
        <dbReference type="Rhea" id="RHEA-COMP:11061"/>
        <dbReference type="ChEBI" id="CHEBI:15378"/>
        <dbReference type="ChEBI" id="CHEBI:30013"/>
        <dbReference type="ChEBI" id="CHEBI:57692"/>
        <dbReference type="ChEBI" id="CHEBI:74257"/>
        <dbReference type="ChEBI" id="CHEBI:456215"/>
        <dbReference type="EC" id="2.7.1.180"/>
    </reaction>
</comment>
<evidence type="ECO:0000256" key="1">
    <source>
        <dbReference type="ARBA" id="ARBA00011955"/>
    </source>
</evidence>
<keyword evidence="5 10" id="KW-0479">Metal-binding</keyword>
<feature type="binding site" evidence="11">
    <location>
        <begin position="143"/>
        <end position="145"/>
    </location>
    <ligand>
        <name>FAD</name>
        <dbReference type="ChEBI" id="CHEBI:57692"/>
    </ligand>
</feature>
<dbReference type="InterPro" id="IPR003374">
    <property type="entry name" value="ApbE-like_sf"/>
</dbReference>
<dbReference type="PIRSF" id="PIRSF006268">
    <property type="entry name" value="ApbE"/>
    <property type="match status" value="1"/>
</dbReference>
<dbReference type="GO" id="GO:0046872">
    <property type="term" value="F:metal ion binding"/>
    <property type="evidence" value="ECO:0007669"/>
    <property type="project" value="UniProtKB-UniRule"/>
</dbReference>
<evidence type="ECO:0000256" key="8">
    <source>
        <dbReference type="ARBA" id="ARBA00031306"/>
    </source>
</evidence>
<evidence type="ECO:0000313" key="14">
    <source>
        <dbReference type="EMBL" id="TLD70417.1"/>
    </source>
</evidence>
<evidence type="ECO:0000256" key="13">
    <source>
        <dbReference type="SAM" id="MobiDB-lite"/>
    </source>
</evidence>
<name>A0A5R8KDT7_9BACT</name>
<dbReference type="GO" id="GO:0016740">
    <property type="term" value="F:transferase activity"/>
    <property type="evidence" value="ECO:0007669"/>
    <property type="project" value="UniProtKB-UniRule"/>
</dbReference>
<dbReference type="SUPFAM" id="SSF143631">
    <property type="entry name" value="ApbE-like"/>
    <property type="match status" value="1"/>
</dbReference>
<keyword evidence="7 10" id="KW-0460">Magnesium</keyword>
<evidence type="ECO:0000313" key="15">
    <source>
        <dbReference type="Proteomes" id="UP000306196"/>
    </source>
</evidence>
<sequence length="367" mass="39934">MDLTNQRDTGFQPVGETGILPVIPNVSTPPTRSITGYKPASLLLLLLTLVLTTCQPATQLHTLGGPTMGTTWTLKIFTDHPANVQDLIQSRLDELESIFSTWRTDSAITNFNQSPSTDWIPVPQELADLAQQSQHFSQITDGAYDITIPPLLTLWGFGPDKKPRQIPSATDIIAAKAHVDWQKLHIQTTPPALRKSDPALRIDLSSLVEGYALDHLATRLQQTGHQHFLLEIGGEIIASGLSAKNTPWTVGIQTPGPDRTAIASTTPLQNEAIATAGVYQQYWEQNGQRHSHLINARTGRPITHPLSSVTVKAKSALQADAWATILLILGPQKGPALASKHSISALFLEQTIPPSPQFLDSQPSLKQ</sequence>
<feature type="binding site" evidence="12">
    <location>
        <position position="324"/>
    </location>
    <ligand>
        <name>Mg(2+)</name>
        <dbReference type="ChEBI" id="CHEBI:18420"/>
    </ligand>
</feature>